<reference evidence="1 2" key="1">
    <citation type="submission" date="2015-01" db="EMBL/GenBank/DDBJ databases">
        <title>Evolution of Trichinella species and genotypes.</title>
        <authorList>
            <person name="Korhonen P.K."/>
            <person name="Edoardo P."/>
            <person name="Giuseppe L.R."/>
            <person name="Gasser R.B."/>
        </authorList>
    </citation>
    <scope>NUCLEOTIDE SEQUENCE [LARGE SCALE GENOMIC DNA]</scope>
    <source>
        <strain evidence="1">ISS1980</strain>
    </source>
</reference>
<evidence type="ECO:0000313" key="1">
    <source>
        <dbReference type="EMBL" id="KRZ77558.1"/>
    </source>
</evidence>
<comment type="caution">
    <text evidence="1">The sequence shown here is derived from an EMBL/GenBank/DDBJ whole genome shotgun (WGS) entry which is preliminary data.</text>
</comment>
<dbReference type="EMBL" id="JYDO01000018">
    <property type="protein sequence ID" value="KRZ77558.1"/>
    <property type="molecule type" value="Genomic_DNA"/>
</dbReference>
<gene>
    <name evidence="1" type="ORF">T10_406</name>
</gene>
<dbReference type="Proteomes" id="UP000054843">
    <property type="component" value="Unassembled WGS sequence"/>
</dbReference>
<evidence type="ECO:0000313" key="2">
    <source>
        <dbReference type="Proteomes" id="UP000054843"/>
    </source>
</evidence>
<protein>
    <submittedName>
        <fullName evidence="1">Uncharacterized protein</fullName>
    </submittedName>
</protein>
<name>A0A0V1N0H9_9BILA</name>
<accession>A0A0V1N0H9</accession>
<dbReference type="AlphaFoldDB" id="A0A0V1N0H9"/>
<organism evidence="1 2">
    <name type="scientific">Trichinella papuae</name>
    <dbReference type="NCBI Taxonomy" id="268474"/>
    <lineage>
        <taxon>Eukaryota</taxon>
        <taxon>Metazoa</taxon>
        <taxon>Ecdysozoa</taxon>
        <taxon>Nematoda</taxon>
        <taxon>Enoplea</taxon>
        <taxon>Dorylaimia</taxon>
        <taxon>Trichinellida</taxon>
        <taxon>Trichinellidae</taxon>
        <taxon>Trichinella</taxon>
    </lineage>
</organism>
<proteinExistence type="predicted"/>
<keyword evidence="2" id="KW-1185">Reference proteome</keyword>
<sequence>MEKFDKKNFFSRQPRIHLKRNFVSIDRAPRYESIEAVFSFPSFLYLEKSFDEYTPYDNSKILCQHHLKLLERNFAQFSVLF</sequence>